<dbReference type="EMBL" id="CM003099">
    <property type="protein sequence ID" value="KUI65980.1"/>
    <property type="molecule type" value="Genomic_DNA"/>
</dbReference>
<accession>A0A194VQ81</accession>
<dbReference type="OrthoDB" id="4356994at2759"/>
<protein>
    <submittedName>
        <fullName evidence="2">Uncharacterized protein</fullName>
    </submittedName>
</protein>
<organism evidence="2 3">
    <name type="scientific">Cytospora mali</name>
    <name type="common">Apple Valsa canker fungus</name>
    <name type="synonym">Valsa mali</name>
    <dbReference type="NCBI Taxonomy" id="578113"/>
    <lineage>
        <taxon>Eukaryota</taxon>
        <taxon>Fungi</taxon>
        <taxon>Dikarya</taxon>
        <taxon>Ascomycota</taxon>
        <taxon>Pezizomycotina</taxon>
        <taxon>Sordariomycetes</taxon>
        <taxon>Sordariomycetidae</taxon>
        <taxon>Diaporthales</taxon>
        <taxon>Cytosporaceae</taxon>
        <taxon>Cytospora</taxon>
    </lineage>
</organism>
<gene>
    <name evidence="2" type="ORF">VM1G_02312</name>
</gene>
<dbReference type="SMR" id="A0A194VQ81"/>
<proteinExistence type="predicted"/>
<dbReference type="AlphaFoldDB" id="A0A194VQ81"/>
<feature type="region of interest" description="Disordered" evidence="1">
    <location>
        <begin position="120"/>
        <end position="158"/>
    </location>
</feature>
<dbReference type="Proteomes" id="UP000078559">
    <property type="component" value="Chromosome 2"/>
</dbReference>
<reference evidence="2" key="1">
    <citation type="submission" date="2014-12" db="EMBL/GenBank/DDBJ databases">
        <title>Genome Sequence of Valsa Canker Pathogens Uncovers a Specific Adaption of Colonization on Woody Bark.</title>
        <authorList>
            <person name="Yin Z."/>
            <person name="Liu H."/>
            <person name="Gao X."/>
            <person name="Li Z."/>
            <person name="Song N."/>
            <person name="Ke X."/>
            <person name="Dai Q."/>
            <person name="Wu Y."/>
            <person name="Sun Y."/>
            <person name="Xu J.-R."/>
            <person name="Kang Z.K."/>
            <person name="Wang L."/>
            <person name="Huang L."/>
        </authorList>
    </citation>
    <scope>NUCLEOTIDE SEQUENCE [LARGE SCALE GENOMIC DNA]</scope>
    <source>
        <strain evidence="2">03-8</strain>
    </source>
</reference>
<feature type="compositionally biased region" description="Basic and acidic residues" evidence="1">
    <location>
        <begin position="22"/>
        <end position="32"/>
    </location>
</feature>
<feature type="compositionally biased region" description="Low complexity" evidence="1">
    <location>
        <begin position="121"/>
        <end position="158"/>
    </location>
</feature>
<evidence type="ECO:0000313" key="2">
    <source>
        <dbReference type="EMBL" id="KUI65980.1"/>
    </source>
</evidence>
<keyword evidence="3" id="KW-1185">Reference proteome</keyword>
<evidence type="ECO:0000313" key="3">
    <source>
        <dbReference type="Proteomes" id="UP000078559"/>
    </source>
</evidence>
<feature type="region of interest" description="Disordered" evidence="1">
    <location>
        <begin position="1"/>
        <end position="36"/>
    </location>
</feature>
<evidence type="ECO:0000256" key="1">
    <source>
        <dbReference type="SAM" id="MobiDB-lite"/>
    </source>
</evidence>
<sequence>MFITLKKGTGQDKAGLKQSQSTKDDGSARDEELTGGDLFDLDFGNMEMDMTDLSGVDTAYVDAVAAAIGRESTGHYQVDHMQQGDLGSDFSLPNMGLPSVGLPSTTQEIPAALPTLDSLISPAHSSAHPTSHASSSSRSTSALPSTGSPATSSGGNPPVCSCMQDTMRVVQQLEDDEFHITTLTLDKVLQLQKRLVSQCSSALDCPSCKRSGNVQTVLIIICDRLAEMFECIHRRVQRLGQRIAARSPASFAIPAGQEQMSSPLAPGQLFCNTSGGYASNADCNPGLFLPEMQAMYSEQEQVHLIKALLQLQMDNFQELLDRVSGANQSGASQARRSKIRSLMARLSKARNDIDLALQVVLQLFSTASRTRP</sequence>
<name>A0A194VQ81_CYTMA</name>